<evidence type="ECO:0000313" key="3">
    <source>
        <dbReference type="EMBL" id="GAA1823742.1"/>
    </source>
</evidence>
<dbReference type="InterPro" id="IPR020843">
    <property type="entry name" value="ER"/>
</dbReference>
<dbReference type="SUPFAM" id="SSF50129">
    <property type="entry name" value="GroES-like"/>
    <property type="match status" value="1"/>
</dbReference>
<dbReference type="Proteomes" id="UP001500218">
    <property type="component" value="Unassembled WGS sequence"/>
</dbReference>
<dbReference type="PANTHER" id="PTHR43205:SF7">
    <property type="entry name" value="PROSTAGLANDIN REDUCTASE 1"/>
    <property type="match status" value="1"/>
</dbReference>
<feature type="domain" description="Enoyl reductase (ER)" evidence="2">
    <location>
        <begin position="19"/>
        <end position="330"/>
    </location>
</feature>
<sequence>MSVVAREFHLTSRPQGWPTADNFRLVETELPPLGDGQVLVRNTYLSVDPYMRGRMNDARSYIAPFALDAPMDGGAVGEVVESRSPDRKVGDLVLHSAGWRDLAVLDATRAAPIGDPVGSASYYLGALGMPGLTAYAGIVEVAALRPGDAVFVSGAAGAVGSLAGQIARLRGASRVVGSAGSAAKVAYLQDLGFDAAFSYKDGPVRASLKAAAPEGIDVYFDNVGGEHLEAALSSLRPFGRIAVCGAVAQYNSEPPAAPRNLALVIGKQLTMRGYLVGSYNHLRDEYHAQMADWLRDGAIRVDETVVDGLENMPTAFLDLLRGANTGKMVIKVD</sequence>
<dbReference type="InterPro" id="IPR045010">
    <property type="entry name" value="MDR_fam"/>
</dbReference>
<dbReference type="Gene3D" id="3.40.50.720">
    <property type="entry name" value="NAD(P)-binding Rossmann-like Domain"/>
    <property type="match status" value="1"/>
</dbReference>
<gene>
    <name evidence="3" type="ORF">GCM10009682_50050</name>
</gene>
<dbReference type="Gene3D" id="3.90.180.10">
    <property type="entry name" value="Medium-chain alcohol dehydrogenases, catalytic domain"/>
    <property type="match status" value="1"/>
</dbReference>
<dbReference type="InterPro" id="IPR036291">
    <property type="entry name" value="NAD(P)-bd_dom_sf"/>
</dbReference>
<organism evidence="3 4">
    <name type="scientific">Luedemannella flava</name>
    <dbReference type="NCBI Taxonomy" id="349316"/>
    <lineage>
        <taxon>Bacteria</taxon>
        <taxon>Bacillati</taxon>
        <taxon>Actinomycetota</taxon>
        <taxon>Actinomycetes</taxon>
        <taxon>Micromonosporales</taxon>
        <taxon>Micromonosporaceae</taxon>
        <taxon>Luedemannella</taxon>
    </lineage>
</organism>
<keyword evidence="1" id="KW-0560">Oxidoreductase</keyword>
<reference evidence="4" key="1">
    <citation type="journal article" date="2019" name="Int. J. Syst. Evol. Microbiol.">
        <title>The Global Catalogue of Microorganisms (GCM) 10K type strain sequencing project: providing services to taxonomists for standard genome sequencing and annotation.</title>
        <authorList>
            <consortium name="The Broad Institute Genomics Platform"/>
            <consortium name="The Broad Institute Genome Sequencing Center for Infectious Disease"/>
            <person name="Wu L."/>
            <person name="Ma J."/>
        </authorList>
    </citation>
    <scope>NUCLEOTIDE SEQUENCE [LARGE SCALE GENOMIC DNA]</scope>
    <source>
        <strain evidence="4">JCM 13250</strain>
    </source>
</reference>
<dbReference type="EMBL" id="BAAALT010000205">
    <property type="protein sequence ID" value="GAA1823742.1"/>
    <property type="molecule type" value="Genomic_DNA"/>
</dbReference>
<dbReference type="Pfam" id="PF00107">
    <property type="entry name" value="ADH_zinc_N"/>
    <property type="match status" value="1"/>
</dbReference>
<evidence type="ECO:0000259" key="2">
    <source>
        <dbReference type="SMART" id="SM00829"/>
    </source>
</evidence>
<name>A0ABP4YR10_9ACTN</name>
<dbReference type="RefSeq" id="WP_344137243.1">
    <property type="nucleotide sequence ID" value="NZ_BAAALT010000205.1"/>
</dbReference>
<proteinExistence type="predicted"/>
<dbReference type="PANTHER" id="PTHR43205">
    <property type="entry name" value="PROSTAGLANDIN REDUCTASE"/>
    <property type="match status" value="1"/>
</dbReference>
<accession>A0ABP4YR10</accession>
<dbReference type="InterPro" id="IPR041694">
    <property type="entry name" value="ADH_N_2"/>
</dbReference>
<dbReference type="CDD" id="cd05288">
    <property type="entry name" value="PGDH"/>
    <property type="match status" value="1"/>
</dbReference>
<dbReference type="InterPro" id="IPR013149">
    <property type="entry name" value="ADH-like_C"/>
</dbReference>
<keyword evidence="4" id="KW-1185">Reference proteome</keyword>
<dbReference type="SUPFAM" id="SSF51735">
    <property type="entry name" value="NAD(P)-binding Rossmann-fold domains"/>
    <property type="match status" value="1"/>
</dbReference>
<dbReference type="InterPro" id="IPR011032">
    <property type="entry name" value="GroES-like_sf"/>
</dbReference>
<evidence type="ECO:0000313" key="4">
    <source>
        <dbReference type="Proteomes" id="UP001500218"/>
    </source>
</evidence>
<evidence type="ECO:0000256" key="1">
    <source>
        <dbReference type="ARBA" id="ARBA00023002"/>
    </source>
</evidence>
<protein>
    <submittedName>
        <fullName evidence="3">NADP-dependent oxidoreductase</fullName>
    </submittedName>
</protein>
<comment type="caution">
    <text evidence="3">The sequence shown here is derived from an EMBL/GenBank/DDBJ whole genome shotgun (WGS) entry which is preliminary data.</text>
</comment>
<dbReference type="SMART" id="SM00829">
    <property type="entry name" value="PKS_ER"/>
    <property type="match status" value="1"/>
</dbReference>
<dbReference type="Pfam" id="PF16884">
    <property type="entry name" value="ADH_N_2"/>
    <property type="match status" value="1"/>
</dbReference>